<keyword evidence="7" id="KW-0998">Cell outer membrane</keyword>
<protein>
    <submittedName>
        <fullName evidence="9">TolC family outer membrane protein</fullName>
    </submittedName>
</protein>
<evidence type="ECO:0000313" key="9">
    <source>
        <dbReference type="EMBL" id="MQQ07906.1"/>
    </source>
</evidence>
<feature type="region of interest" description="Disordered" evidence="8">
    <location>
        <begin position="235"/>
        <end position="255"/>
    </location>
</feature>
<evidence type="ECO:0000256" key="3">
    <source>
        <dbReference type="ARBA" id="ARBA00022448"/>
    </source>
</evidence>
<gene>
    <name evidence="9" type="ORF">GFB49_05525</name>
</gene>
<keyword evidence="3" id="KW-0813">Transport</keyword>
<comment type="caution">
    <text evidence="9">The sequence shown here is derived from an EMBL/GenBank/DDBJ whole genome shotgun (WGS) entry which is preliminary data.</text>
</comment>
<proteinExistence type="inferred from homology"/>
<dbReference type="GO" id="GO:0009279">
    <property type="term" value="C:cell outer membrane"/>
    <property type="evidence" value="ECO:0007669"/>
    <property type="project" value="UniProtKB-SubCell"/>
</dbReference>
<dbReference type="AlphaFoldDB" id="A0A843YAE6"/>
<dbReference type="InterPro" id="IPR003423">
    <property type="entry name" value="OMP_efflux"/>
</dbReference>
<evidence type="ECO:0000256" key="8">
    <source>
        <dbReference type="SAM" id="MobiDB-lite"/>
    </source>
</evidence>
<dbReference type="InterPro" id="IPR051906">
    <property type="entry name" value="TolC-like"/>
</dbReference>
<reference evidence="9 10" key="1">
    <citation type="submission" date="2019-10" db="EMBL/GenBank/DDBJ databases">
        <title>Epibacterium sp. nov., isolated from seawater.</title>
        <authorList>
            <person name="Zhang X."/>
            <person name="Li N."/>
        </authorList>
    </citation>
    <scope>NUCLEOTIDE SEQUENCE [LARGE SCALE GENOMIC DNA]</scope>
    <source>
        <strain evidence="9 10">SM1979</strain>
    </source>
</reference>
<dbReference type="PANTHER" id="PTHR30026">
    <property type="entry name" value="OUTER MEMBRANE PROTEIN TOLC"/>
    <property type="match status" value="1"/>
</dbReference>
<accession>A0A843YAE6</accession>
<dbReference type="Proteomes" id="UP000444174">
    <property type="component" value="Unassembled WGS sequence"/>
</dbReference>
<evidence type="ECO:0000256" key="6">
    <source>
        <dbReference type="ARBA" id="ARBA00023136"/>
    </source>
</evidence>
<dbReference type="Pfam" id="PF02321">
    <property type="entry name" value="OEP"/>
    <property type="match status" value="2"/>
</dbReference>
<dbReference type="GO" id="GO:1990281">
    <property type="term" value="C:efflux pump complex"/>
    <property type="evidence" value="ECO:0007669"/>
    <property type="project" value="TreeGrafter"/>
</dbReference>
<dbReference type="PANTHER" id="PTHR30026:SF22">
    <property type="entry name" value="OUTER MEMBRANE EFFLUX PROTEIN"/>
    <property type="match status" value="1"/>
</dbReference>
<evidence type="ECO:0000256" key="2">
    <source>
        <dbReference type="ARBA" id="ARBA00007613"/>
    </source>
</evidence>
<evidence type="ECO:0000256" key="1">
    <source>
        <dbReference type="ARBA" id="ARBA00004442"/>
    </source>
</evidence>
<evidence type="ECO:0000256" key="5">
    <source>
        <dbReference type="ARBA" id="ARBA00022692"/>
    </source>
</evidence>
<organism evidence="9 10">
    <name type="scientific">Tritonibacter litoralis</name>
    <dbReference type="NCBI Taxonomy" id="2662264"/>
    <lineage>
        <taxon>Bacteria</taxon>
        <taxon>Pseudomonadati</taxon>
        <taxon>Pseudomonadota</taxon>
        <taxon>Alphaproteobacteria</taxon>
        <taxon>Rhodobacterales</taxon>
        <taxon>Paracoccaceae</taxon>
        <taxon>Tritonibacter</taxon>
    </lineage>
</organism>
<name>A0A843YAE6_9RHOB</name>
<dbReference type="Gene3D" id="1.20.1600.10">
    <property type="entry name" value="Outer membrane efflux proteins (OEP)"/>
    <property type="match status" value="1"/>
</dbReference>
<dbReference type="SUPFAM" id="SSF56954">
    <property type="entry name" value="Outer membrane efflux proteins (OEP)"/>
    <property type="match status" value="1"/>
</dbReference>
<keyword evidence="10" id="KW-1185">Reference proteome</keyword>
<keyword evidence="4" id="KW-1134">Transmembrane beta strand</keyword>
<evidence type="ECO:0000313" key="10">
    <source>
        <dbReference type="Proteomes" id="UP000444174"/>
    </source>
</evidence>
<dbReference type="EMBL" id="WIBF01000002">
    <property type="protein sequence ID" value="MQQ07906.1"/>
    <property type="molecule type" value="Genomic_DNA"/>
</dbReference>
<dbReference type="GO" id="GO:0015288">
    <property type="term" value="F:porin activity"/>
    <property type="evidence" value="ECO:0007669"/>
    <property type="project" value="TreeGrafter"/>
</dbReference>
<dbReference type="NCBIfam" id="TIGR01844">
    <property type="entry name" value="type_I_sec_TolC"/>
    <property type="match status" value="1"/>
</dbReference>
<evidence type="ECO:0000256" key="7">
    <source>
        <dbReference type="ARBA" id="ARBA00023237"/>
    </source>
</evidence>
<dbReference type="RefSeq" id="WP_153214835.1">
    <property type="nucleotide sequence ID" value="NZ_WIBF01000002.1"/>
</dbReference>
<keyword evidence="6" id="KW-0472">Membrane</keyword>
<dbReference type="InterPro" id="IPR010130">
    <property type="entry name" value="T1SS_OMP_TolC"/>
</dbReference>
<comment type="subcellular location">
    <subcellularLocation>
        <location evidence="1">Cell outer membrane</location>
    </subcellularLocation>
</comment>
<dbReference type="GO" id="GO:0015562">
    <property type="term" value="F:efflux transmembrane transporter activity"/>
    <property type="evidence" value="ECO:0007669"/>
    <property type="project" value="InterPro"/>
</dbReference>
<keyword evidence="5" id="KW-0812">Transmembrane</keyword>
<sequence>MLTTIFAKRTRTSGSKRSVRALALAGSMLAVLVAPNDLRADNLSDALIGAYKTSGLLEQNRALLRVADEDVASAVASMRPIVNWALTASHRYTRSPTALGGLQDGDNNTFAATINLSWVLWDGGQRAFTKRAAQEAVLATRQSLLDVEQQVLFSAVTAYVSVLFQEENVRLRSNNLRLLREELRAAQDRFEVGEVTRTDVALAESRVAGAQAELTQARGDLASAQAVYKQVVGREPGATQGQPPLPSATRSEADAQNLARRNHPSLLSQQHAVKSAELRVESTRSALGPSITLRGDLGHTQTFNQRTDTDTRGVSLELGQTIYAGGGRQSALRADRARLDAEKGVLITVQRQIEQGVSSAFASLNATRASLTSSEQQVRSARVAFDGVREEATLGARTTLDVLEAEQELLDAQVDRVQARANLSLAAYDLLQTQGLLTAEHLGLAVEIYDPTLYYNLVKGAPIPATKRGKDLDRVLKALGKQ</sequence>
<comment type="similarity">
    <text evidence="2">Belongs to the outer membrane factor (OMF) (TC 1.B.17) family.</text>
</comment>
<evidence type="ECO:0000256" key="4">
    <source>
        <dbReference type="ARBA" id="ARBA00022452"/>
    </source>
</evidence>